<dbReference type="EC" id="2.1.1.67" evidence="4"/>
<dbReference type="PANTHER" id="PTHR10259">
    <property type="entry name" value="THIOPURINE S-METHYLTRANSFERASE"/>
    <property type="match status" value="1"/>
</dbReference>
<dbReference type="PROSITE" id="PS51585">
    <property type="entry name" value="SAM_MT_TPMT"/>
    <property type="match status" value="1"/>
</dbReference>
<evidence type="ECO:0000256" key="7">
    <source>
        <dbReference type="ARBA" id="ARBA00022679"/>
    </source>
</evidence>
<dbReference type="PIRSF" id="PIRSF023956">
    <property type="entry name" value="Thiopurine_S-methyltransferase"/>
    <property type="match status" value="1"/>
</dbReference>
<evidence type="ECO:0000256" key="6">
    <source>
        <dbReference type="ARBA" id="ARBA00022603"/>
    </source>
</evidence>
<evidence type="ECO:0000313" key="10">
    <source>
        <dbReference type="Proteomes" id="UP001445076"/>
    </source>
</evidence>
<dbReference type="GO" id="GO:0032259">
    <property type="term" value="P:methylation"/>
    <property type="evidence" value="ECO:0007669"/>
    <property type="project" value="UniProtKB-KW"/>
</dbReference>
<proteinExistence type="inferred from homology"/>
<dbReference type="GO" id="GO:0008119">
    <property type="term" value="F:thiopurine S-methyltransferase activity"/>
    <property type="evidence" value="ECO:0007669"/>
    <property type="project" value="UniProtKB-EC"/>
</dbReference>
<evidence type="ECO:0000256" key="1">
    <source>
        <dbReference type="ARBA" id="ARBA00000903"/>
    </source>
</evidence>
<dbReference type="SUPFAM" id="SSF53335">
    <property type="entry name" value="S-adenosyl-L-methionine-dependent methyltransferases"/>
    <property type="match status" value="1"/>
</dbReference>
<comment type="caution">
    <text evidence="9">The sequence shown here is derived from an EMBL/GenBank/DDBJ whole genome shotgun (WGS) entry which is preliminary data.</text>
</comment>
<accession>A0AAW0XEF1</accession>
<protein>
    <recommendedName>
        <fullName evidence="4">thiopurine S-methyltransferase</fullName>
        <ecNumber evidence="4">2.1.1.67</ecNumber>
    </recommendedName>
</protein>
<dbReference type="PANTHER" id="PTHR10259:SF11">
    <property type="entry name" value="THIOPURINE S-METHYLTRANSFERASE"/>
    <property type="match status" value="1"/>
</dbReference>
<gene>
    <name evidence="9" type="ORF">OTU49_004208</name>
</gene>
<reference evidence="9" key="2">
    <citation type="submission" date="2024-01" db="EMBL/GenBank/DDBJ databases">
        <authorList>
            <person name="He J."/>
            <person name="Wang M."/>
            <person name="Zheng J."/>
            <person name="Liu Z."/>
        </authorList>
    </citation>
    <scope>NUCLEOTIDE SEQUENCE</scope>
    <source>
        <strain evidence="9">ZL_2023a</strain>
        <tissue evidence="9">Muscle</tissue>
    </source>
</reference>
<evidence type="ECO:0000313" key="9">
    <source>
        <dbReference type="EMBL" id="KAK8737723.1"/>
    </source>
</evidence>
<comment type="similarity">
    <text evidence="3">Belongs to the class I-like SAM-binding methyltransferase superfamily. TPMT family.</text>
</comment>
<evidence type="ECO:0000256" key="4">
    <source>
        <dbReference type="ARBA" id="ARBA00011905"/>
    </source>
</evidence>
<dbReference type="InterPro" id="IPR029063">
    <property type="entry name" value="SAM-dependent_MTases_sf"/>
</dbReference>
<evidence type="ECO:0000256" key="3">
    <source>
        <dbReference type="ARBA" id="ARBA00008145"/>
    </source>
</evidence>
<dbReference type="InterPro" id="IPR025835">
    <property type="entry name" value="Thiopurine_S-MeTrfase"/>
</dbReference>
<keyword evidence="6" id="KW-0489">Methyltransferase</keyword>
<name>A0AAW0XEF1_CHEQU</name>
<evidence type="ECO:0000256" key="2">
    <source>
        <dbReference type="ARBA" id="ARBA00004496"/>
    </source>
</evidence>
<dbReference type="Gene3D" id="3.40.50.150">
    <property type="entry name" value="Vaccinia Virus protein VP39"/>
    <property type="match status" value="1"/>
</dbReference>
<evidence type="ECO:0000256" key="5">
    <source>
        <dbReference type="ARBA" id="ARBA00022490"/>
    </source>
</evidence>
<sequence length="226" mass="25927">MDTGGRLDVWVERWAEGRTRWHNKDVNFSLVHHGTLLLEYPGRRVLVPLCGKSVDLKWFYDEGHTVVGIEAVEQAVLAFFSEQHLTYTTEQLTWGKLFKTHDGRLSVFCCDIMKVDATHLGKFDAVWDRGSLVALDEEDWKGYAEIMKSMLASDFRYLLSITQYTPNELFSGPPSNVPTEVVEQLFGDVCSLKVLETVKWPAEDERLAKWHLDYMAELVLILTPKS</sequence>
<evidence type="ECO:0000256" key="8">
    <source>
        <dbReference type="ARBA" id="ARBA00022691"/>
    </source>
</evidence>
<dbReference type="Proteomes" id="UP001445076">
    <property type="component" value="Unassembled WGS sequence"/>
</dbReference>
<reference evidence="9 10" key="1">
    <citation type="journal article" date="2024" name="BMC Genomics">
        <title>Genome assembly of redclaw crayfish (Cherax quadricarinatus) provides insights into its immune adaptation and hypoxia tolerance.</title>
        <authorList>
            <person name="Liu Z."/>
            <person name="Zheng J."/>
            <person name="Li H."/>
            <person name="Fang K."/>
            <person name="Wang S."/>
            <person name="He J."/>
            <person name="Zhou D."/>
            <person name="Weng S."/>
            <person name="Chi M."/>
            <person name="Gu Z."/>
            <person name="He J."/>
            <person name="Li F."/>
            <person name="Wang M."/>
        </authorList>
    </citation>
    <scope>NUCLEOTIDE SEQUENCE [LARGE SCALE GENOMIC DNA]</scope>
    <source>
        <strain evidence="9">ZL_2023a</strain>
    </source>
</reference>
<keyword evidence="7" id="KW-0808">Transferase</keyword>
<dbReference type="EMBL" id="JARKIK010000041">
    <property type="protein sequence ID" value="KAK8737722.1"/>
    <property type="molecule type" value="Genomic_DNA"/>
</dbReference>
<dbReference type="EMBL" id="JARKIK010000041">
    <property type="protein sequence ID" value="KAK8737723.1"/>
    <property type="molecule type" value="Genomic_DNA"/>
</dbReference>
<dbReference type="InterPro" id="IPR008854">
    <property type="entry name" value="TPMT"/>
</dbReference>
<dbReference type="GO" id="GO:0005737">
    <property type="term" value="C:cytoplasm"/>
    <property type="evidence" value="ECO:0007669"/>
    <property type="project" value="UniProtKB-SubCell"/>
</dbReference>
<dbReference type="Pfam" id="PF05724">
    <property type="entry name" value="TPMT"/>
    <property type="match status" value="1"/>
</dbReference>
<dbReference type="AlphaFoldDB" id="A0AAW0XEF1"/>
<keyword evidence="5" id="KW-0963">Cytoplasm</keyword>
<comment type="subcellular location">
    <subcellularLocation>
        <location evidence="2">Cytoplasm</location>
    </subcellularLocation>
</comment>
<keyword evidence="10" id="KW-1185">Reference proteome</keyword>
<comment type="catalytic activity">
    <reaction evidence="1">
        <text>S-adenosyl-L-methionine + a thiopurine = S-adenosyl-L-homocysteine + a thiopurine S-methylether.</text>
        <dbReference type="EC" id="2.1.1.67"/>
    </reaction>
</comment>
<dbReference type="FunFam" id="3.40.50.150:FF:000101">
    <property type="entry name" value="Thiopurine S-methyltransferase"/>
    <property type="match status" value="1"/>
</dbReference>
<keyword evidence="8" id="KW-0949">S-adenosyl-L-methionine</keyword>
<organism evidence="9 10">
    <name type="scientific">Cherax quadricarinatus</name>
    <name type="common">Australian red claw crayfish</name>
    <dbReference type="NCBI Taxonomy" id="27406"/>
    <lineage>
        <taxon>Eukaryota</taxon>
        <taxon>Metazoa</taxon>
        <taxon>Ecdysozoa</taxon>
        <taxon>Arthropoda</taxon>
        <taxon>Crustacea</taxon>
        <taxon>Multicrustacea</taxon>
        <taxon>Malacostraca</taxon>
        <taxon>Eumalacostraca</taxon>
        <taxon>Eucarida</taxon>
        <taxon>Decapoda</taxon>
        <taxon>Pleocyemata</taxon>
        <taxon>Astacidea</taxon>
        <taxon>Parastacoidea</taxon>
        <taxon>Parastacidae</taxon>
        <taxon>Cherax</taxon>
    </lineage>
</organism>